<dbReference type="EMBL" id="FSQW01000002">
    <property type="protein sequence ID" value="SIO13680.1"/>
    <property type="molecule type" value="Genomic_DNA"/>
</dbReference>
<proteinExistence type="predicted"/>
<gene>
    <name evidence="1" type="ORF">SAMN02745824_3093</name>
</gene>
<dbReference type="Proteomes" id="UP000185192">
    <property type="component" value="Unassembled WGS sequence"/>
</dbReference>
<reference evidence="2" key="1">
    <citation type="submission" date="2016-11" db="EMBL/GenBank/DDBJ databases">
        <authorList>
            <person name="Varghese N."/>
            <person name="Submissions S."/>
        </authorList>
    </citation>
    <scope>NUCLEOTIDE SEQUENCE [LARGE SCALE GENOMIC DNA]</scope>
    <source>
        <strain evidence="2">DSM 22363</strain>
    </source>
</reference>
<dbReference type="STRING" id="1123272.SAMN02745824_3093"/>
<evidence type="ECO:0000313" key="1">
    <source>
        <dbReference type="EMBL" id="SIO13680.1"/>
    </source>
</evidence>
<name>A0A1N6H1N1_9SPHN</name>
<organism evidence="1 2">
    <name type="scientific">Parasphingorhabdus marina DSM 22363</name>
    <dbReference type="NCBI Taxonomy" id="1123272"/>
    <lineage>
        <taxon>Bacteria</taxon>
        <taxon>Pseudomonadati</taxon>
        <taxon>Pseudomonadota</taxon>
        <taxon>Alphaproteobacteria</taxon>
        <taxon>Sphingomonadales</taxon>
        <taxon>Sphingomonadaceae</taxon>
        <taxon>Parasphingorhabdus</taxon>
    </lineage>
</organism>
<evidence type="ECO:0000313" key="2">
    <source>
        <dbReference type="Proteomes" id="UP000185192"/>
    </source>
</evidence>
<dbReference type="RefSeq" id="WP_204244823.1">
    <property type="nucleotide sequence ID" value="NZ_FSQW01000002.1"/>
</dbReference>
<protein>
    <recommendedName>
        <fullName evidence="3">DUF3800 domain-containing protein</fullName>
    </recommendedName>
</protein>
<accession>A0A1N6H1N1</accession>
<dbReference type="AlphaFoldDB" id="A0A1N6H1N1"/>
<sequence length="272" mass="31106">MDISKTFQLFIDDSGSRNPDHGAQNRADKMDWFALGGVMMESSASNSVLSLHSEFVQKWNIDTPLHSTKIRGRRREFSWIGKDETVGRKFYEELGHLLCNVPLVGFACAIDRPGYNARYSEKYGDDRWLMCKTAYSILVERASKFAVSRDAKLEVYFEQAGKHEDRNLVEYHKELKTHGMPFDRGASATYSSLSAEEFSNIVLGDPQRLTKKSPLIQFADLYLYPLIKGGYDINYPPYRDLREAKRIVDAIIPENQVASCGVKYSCFELVRK</sequence>
<dbReference type="InterPro" id="IPR024524">
    <property type="entry name" value="DUF3800"/>
</dbReference>
<dbReference type="Pfam" id="PF12686">
    <property type="entry name" value="DUF3800"/>
    <property type="match status" value="1"/>
</dbReference>
<evidence type="ECO:0008006" key="3">
    <source>
        <dbReference type="Google" id="ProtNLM"/>
    </source>
</evidence>
<keyword evidence="2" id="KW-1185">Reference proteome</keyword>